<dbReference type="SUPFAM" id="SSF55920">
    <property type="entry name" value="Creatinase/aminopeptidase"/>
    <property type="match status" value="1"/>
</dbReference>
<feature type="binding site" evidence="8">
    <location>
        <position position="150"/>
    </location>
    <ligand>
        <name>a divalent metal cation</name>
        <dbReference type="ChEBI" id="CHEBI:60240"/>
        <label>2</label>
        <note>catalytic</note>
    </ligand>
</feature>
<dbReference type="Gene3D" id="1.10.10.10">
    <property type="entry name" value="Winged helix-like DNA-binding domain superfamily/Winged helix DNA-binding domain"/>
    <property type="match status" value="1"/>
</dbReference>
<dbReference type="InterPro" id="IPR002468">
    <property type="entry name" value="Pept_M24A_MAP2"/>
</dbReference>
<dbReference type="AlphaFoldDB" id="A0B6X2"/>
<evidence type="ECO:0000256" key="9">
    <source>
        <dbReference type="RuleBase" id="RU003653"/>
    </source>
</evidence>
<comment type="catalytic activity">
    <reaction evidence="1 8 9">
        <text>Release of N-terminal amino acids, preferentially methionine, from peptides and arylamides.</text>
        <dbReference type="EC" id="3.4.11.18"/>
    </reaction>
</comment>
<name>A0B6X2_METTP</name>
<keyword evidence="12" id="KW-1185">Reference proteome</keyword>
<evidence type="ECO:0000313" key="12">
    <source>
        <dbReference type="Proteomes" id="UP000000674"/>
    </source>
</evidence>
<dbReference type="InterPro" id="IPR000994">
    <property type="entry name" value="Pept_M24"/>
</dbReference>
<proteinExistence type="inferred from homology"/>
<gene>
    <name evidence="8" type="primary">map</name>
    <name evidence="11" type="ordered locus">Mthe_0656</name>
</gene>
<comment type="cofactor">
    <cofactor evidence="8">
        <name>Co(2+)</name>
        <dbReference type="ChEBI" id="CHEBI:48828"/>
    </cofactor>
    <cofactor evidence="8">
        <name>Zn(2+)</name>
        <dbReference type="ChEBI" id="CHEBI:29105"/>
    </cofactor>
    <cofactor evidence="8">
        <name>Mn(2+)</name>
        <dbReference type="ChEBI" id="CHEBI:29035"/>
    </cofactor>
    <cofactor evidence="8">
        <name>Fe(2+)</name>
        <dbReference type="ChEBI" id="CHEBI:29033"/>
    </cofactor>
    <text evidence="8">Binds 2 divalent metal cations per subunit. Has a high-affinity and a low affinity metal-binding site. The true nature of the physiological cofactor is under debate. The enzyme is active with cobalt, zinc, manganese or divalent iron ions. Most likely, methionine aminopeptidases function as mononuclear Fe(2+)-metalloproteases under physiological conditions, and the catalytically relevant metal-binding site has been assigned to the histidine-containing high-affinity site.</text>
</comment>
<keyword evidence="5 8" id="KW-0645">Protease</keyword>
<sequence length="287" mass="30973">MLRKYRTAGRILADVLGKASAKIDVGVSLLGVADYVENTIREMGGEPAFPCNISRDREAAHYTPKPNDDAVFGEEMVKLDIGVHVDGYIADAAVTVDLSGHPELVDASRAALDAAIELVGPGVSTCEIGRAIESAIEGFGFKPVSNLTGHGLSRFNAHTEPTVPNRSCTSGVELRPGDVIAIEPFATNGSGRISDAPLVEIFGLTSRRPVRDRRARALLSEIETRFKGLPFARRWLRGESIDYSLQRLIRAGAVHTYPVLWEVEGAIVSQAEHTVIVTESGCEIITR</sequence>
<accession>A0B6X2</accession>
<dbReference type="Proteomes" id="UP000000674">
    <property type="component" value="Chromosome"/>
</dbReference>
<dbReference type="GO" id="GO:0004239">
    <property type="term" value="F:initiator methionyl aminopeptidase activity"/>
    <property type="evidence" value="ECO:0007669"/>
    <property type="project" value="UniProtKB-UniRule"/>
</dbReference>
<protein>
    <recommendedName>
        <fullName evidence="8 9">Methionine aminopeptidase</fullName>
        <shortName evidence="8">MAP</shortName>
        <shortName evidence="8">MetAP</shortName>
        <ecNumber evidence="8 9">3.4.11.18</ecNumber>
    </recommendedName>
    <alternativeName>
        <fullName evidence="8">Peptidase M</fullName>
    </alternativeName>
</protein>
<dbReference type="GO" id="GO:0005737">
    <property type="term" value="C:cytoplasm"/>
    <property type="evidence" value="ECO:0007669"/>
    <property type="project" value="TreeGrafter"/>
</dbReference>
<evidence type="ECO:0000256" key="3">
    <source>
        <dbReference type="ARBA" id="ARBA00001954"/>
    </source>
</evidence>
<dbReference type="GO" id="GO:0070006">
    <property type="term" value="F:metalloaminopeptidase activity"/>
    <property type="evidence" value="ECO:0007669"/>
    <property type="project" value="UniProtKB-UniRule"/>
</dbReference>
<comment type="cofactor">
    <cofactor evidence="2">
        <name>Mn(2+)</name>
        <dbReference type="ChEBI" id="CHEBI:29035"/>
    </cofactor>
</comment>
<dbReference type="GO" id="GO:0006508">
    <property type="term" value="P:proteolysis"/>
    <property type="evidence" value="ECO:0007669"/>
    <property type="project" value="UniProtKB-KW"/>
</dbReference>
<comment type="subunit">
    <text evidence="8">Monomer.</text>
</comment>
<dbReference type="InterPro" id="IPR028595">
    <property type="entry name" value="MetAP_archaeal"/>
</dbReference>
<feature type="binding site" evidence="8">
    <location>
        <position position="91"/>
    </location>
    <ligand>
        <name>a divalent metal cation</name>
        <dbReference type="ChEBI" id="CHEBI:60240"/>
        <label>2</label>
        <note>catalytic</note>
    </ligand>
</feature>
<dbReference type="GeneID" id="4463150"/>
<feature type="binding site" evidence="8">
    <location>
        <position position="272"/>
    </location>
    <ligand>
        <name>a divalent metal cation</name>
        <dbReference type="ChEBI" id="CHEBI:60240"/>
        <label>1</label>
    </ligand>
</feature>
<comment type="similarity">
    <text evidence="8">Belongs to the peptidase M24A family. Methionine aminopeptidase archaeal type 2 subfamily.</text>
</comment>
<evidence type="ECO:0000256" key="2">
    <source>
        <dbReference type="ARBA" id="ARBA00001936"/>
    </source>
</evidence>
<dbReference type="PANTHER" id="PTHR45777:SF2">
    <property type="entry name" value="METHIONINE AMINOPEPTIDASE 2"/>
    <property type="match status" value="1"/>
</dbReference>
<dbReference type="HAMAP" id="MF_01975">
    <property type="entry name" value="MetAP_2_arc"/>
    <property type="match status" value="1"/>
</dbReference>
<dbReference type="SUPFAM" id="SSF46785">
    <property type="entry name" value="Winged helix' DNA-binding domain"/>
    <property type="match status" value="1"/>
</dbReference>
<dbReference type="STRING" id="349307.Mthe_0656"/>
<feature type="binding site" evidence="8">
    <location>
        <position position="91"/>
    </location>
    <ligand>
        <name>a divalent metal cation</name>
        <dbReference type="ChEBI" id="CHEBI:60240"/>
        <label>1</label>
    </ligand>
</feature>
<dbReference type="GO" id="GO:0046872">
    <property type="term" value="F:metal ion binding"/>
    <property type="evidence" value="ECO:0007669"/>
    <property type="project" value="UniProtKB-UniRule"/>
</dbReference>
<dbReference type="EC" id="3.4.11.18" evidence="8 9"/>
<evidence type="ECO:0000259" key="10">
    <source>
        <dbReference type="Pfam" id="PF00557"/>
    </source>
</evidence>
<evidence type="ECO:0000256" key="7">
    <source>
        <dbReference type="ARBA" id="ARBA00022801"/>
    </source>
</evidence>
<feature type="binding site" evidence="8">
    <location>
        <position position="61"/>
    </location>
    <ligand>
        <name>substrate</name>
    </ligand>
</feature>
<evidence type="ECO:0000313" key="11">
    <source>
        <dbReference type="EMBL" id="ABK14446.1"/>
    </source>
</evidence>
<evidence type="ECO:0000256" key="6">
    <source>
        <dbReference type="ARBA" id="ARBA00022723"/>
    </source>
</evidence>
<keyword evidence="6 8" id="KW-0479">Metal-binding</keyword>
<comment type="cofactor">
    <cofactor evidence="3">
        <name>Fe(2+)</name>
        <dbReference type="ChEBI" id="CHEBI:29033"/>
    </cofactor>
</comment>
<feature type="binding site" evidence="8">
    <location>
        <position position="80"/>
    </location>
    <ligand>
        <name>a divalent metal cation</name>
        <dbReference type="ChEBI" id="CHEBI:60240"/>
        <label>1</label>
    </ligand>
</feature>
<dbReference type="Gene3D" id="3.90.230.10">
    <property type="entry name" value="Creatinase/methionine aminopeptidase superfamily"/>
    <property type="match status" value="1"/>
</dbReference>
<evidence type="ECO:0000256" key="1">
    <source>
        <dbReference type="ARBA" id="ARBA00000294"/>
    </source>
</evidence>
<dbReference type="InterPro" id="IPR036390">
    <property type="entry name" value="WH_DNA-bd_sf"/>
</dbReference>
<dbReference type="HOGENOM" id="CLU_015857_7_0_2"/>
<dbReference type="PRINTS" id="PR00599">
    <property type="entry name" value="MAPEPTIDASE"/>
</dbReference>
<evidence type="ECO:0000256" key="4">
    <source>
        <dbReference type="ARBA" id="ARBA00022438"/>
    </source>
</evidence>
<feature type="binding site" evidence="8">
    <location>
        <position position="158"/>
    </location>
    <ligand>
        <name>substrate</name>
    </ligand>
</feature>
<dbReference type="PANTHER" id="PTHR45777">
    <property type="entry name" value="METHIONINE AMINOPEPTIDASE 2"/>
    <property type="match status" value="1"/>
</dbReference>
<comment type="function">
    <text evidence="8 9">Removes the N-terminal methionine from nascent proteins. The N-terminal methionine is often cleaved when the second residue in the primary sequence is small and uncharged (Met-Ala-, Cys, Gly, Pro, Ser, Thr, or Val).</text>
</comment>
<dbReference type="Pfam" id="PF00557">
    <property type="entry name" value="Peptidase_M24"/>
    <property type="match status" value="1"/>
</dbReference>
<reference evidence="11 12" key="1">
    <citation type="submission" date="2006-10" db="EMBL/GenBank/DDBJ databases">
        <title>Complete sequence of Methanosaeta thermophila PT.</title>
        <authorList>
            <consortium name="US DOE Joint Genome Institute"/>
            <person name="Copeland A."/>
            <person name="Lucas S."/>
            <person name="Lapidus A."/>
            <person name="Barry K."/>
            <person name="Detter J.C."/>
            <person name="Glavina del Rio T."/>
            <person name="Hammon N."/>
            <person name="Israni S."/>
            <person name="Pitluck S."/>
            <person name="Chain P."/>
            <person name="Malfatti S."/>
            <person name="Shin M."/>
            <person name="Vergez L."/>
            <person name="Schmutz J."/>
            <person name="Larimer F."/>
            <person name="Land M."/>
            <person name="Hauser L."/>
            <person name="Kyrpides N."/>
            <person name="Kim E."/>
            <person name="Smith K.S."/>
            <person name="Ingram-Smith C."/>
            <person name="Richardson P."/>
        </authorList>
    </citation>
    <scope>NUCLEOTIDE SEQUENCE [LARGE SCALE GENOMIC DNA]</scope>
    <source>
        <strain evidence="12">DSM 6194 / JCM 14653 / NBRC 101360 / PT</strain>
    </source>
</reference>
<feature type="domain" description="Peptidase M24" evidence="10">
    <location>
        <begin position="4"/>
        <end position="187"/>
    </location>
</feature>
<keyword evidence="4 8" id="KW-0031">Aminopeptidase</keyword>
<evidence type="ECO:0000256" key="5">
    <source>
        <dbReference type="ARBA" id="ARBA00022670"/>
    </source>
</evidence>
<keyword evidence="7 8" id="KW-0378">Hydrolase</keyword>
<dbReference type="NCBIfam" id="TIGR00501">
    <property type="entry name" value="met_pdase_II"/>
    <property type="match status" value="1"/>
</dbReference>
<organism evidence="11 12">
    <name type="scientific">Methanothrix thermoacetophila (strain DSM 6194 / JCM 14653 / NBRC 101360 / PT)</name>
    <name type="common">Methanosaeta thermophila</name>
    <dbReference type="NCBI Taxonomy" id="349307"/>
    <lineage>
        <taxon>Archaea</taxon>
        <taxon>Methanobacteriati</taxon>
        <taxon>Methanobacteriota</taxon>
        <taxon>Stenosarchaea group</taxon>
        <taxon>Methanomicrobia</taxon>
        <taxon>Methanotrichales</taxon>
        <taxon>Methanotrichaceae</taxon>
        <taxon>Methanothrix</taxon>
    </lineage>
</organism>
<evidence type="ECO:0000256" key="8">
    <source>
        <dbReference type="HAMAP-Rule" id="MF_01975"/>
    </source>
</evidence>
<dbReference type="InterPro" id="IPR001714">
    <property type="entry name" value="Pept_M24_MAP"/>
</dbReference>
<dbReference type="InterPro" id="IPR050247">
    <property type="entry name" value="Met_Aminopeptidase_Type2"/>
</dbReference>
<feature type="binding site" evidence="8">
    <location>
        <position position="272"/>
    </location>
    <ligand>
        <name>a divalent metal cation</name>
        <dbReference type="ChEBI" id="CHEBI:60240"/>
        <label>2</label>
        <note>catalytic</note>
    </ligand>
</feature>
<dbReference type="KEGG" id="mtp:Mthe_0656"/>
<dbReference type="InterPro" id="IPR036388">
    <property type="entry name" value="WH-like_DNA-bd_sf"/>
</dbReference>
<feature type="binding site" evidence="8">
    <location>
        <position position="183"/>
    </location>
    <ligand>
        <name>a divalent metal cation</name>
        <dbReference type="ChEBI" id="CHEBI:60240"/>
        <label>2</label>
        <note>catalytic</note>
    </ligand>
</feature>
<dbReference type="InterPro" id="IPR036005">
    <property type="entry name" value="Creatinase/aminopeptidase-like"/>
</dbReference>
<dbReference type="EMBL" id="CP000477">
    <property type="protein sequence ID" value="ABK14446.1"/>
    <property type="molecule type" value="Genomic_DNA"/>
</dbReference>
<dbReference type="RefSeq" id="WP_011695842.1">
    <property type="nucleotide sequence ID" value="NC_008553.1"/>
</dbReference>